<keyword evidence="1" id="KW-1133">Transmembrane helix</keyword>
<feature type="transmembrane region" description="Helical" evidence="1">
    <location>
        <begin position="6"/>
        <end position="26"/>
    </location>
</feature>
<evidence type="ECO:0000313" key="2">
    <source>
        <dbReference type="EMBL" id="VAW04806.1"/>
    </source>
</evidence>
<evidence type="ECO:0000256" key="1">
    <source>
        <dbReference type="SAM" id="Phobius"/>
    </source>
</evidence>
<keyword evidence="1" id="KW-0472">Membrane</keyword>
<gene>
    <name evidence="2" type="ORF">MNBD_ALPHA07-2245</name>
</gene>
<accession>A0A3B0TCZ0</accession>
<keyword evidence="1" id="KW-0812">Transmembrane</keyword>
<sequence length="130" mass="14066">MPLETLLILVFGGITGIVVLLHFLGLSARATLRDEAEAAQAWADEFAEDPALEVILCQDKHAALITTAGGRGIVWPMGADMTARYLTGARIKPTKTGLRIDLPDFTAPHIHLTLAPDEARVWPDLLEKTA</sequence>
<organism evidence="2">
    <name type="scientific">hydrothermal vent metagenome</name>
    <dbReference type="NCBI Taxonomy" id="652676"/>
    <lineage>
        <taxon>unclassified sequences</taxon>
        <taxon>metagenomes</taxon>
        <taxon>ecological metagenomes</taxon>
    </lineage>
</organism>
<protein>
    <submittedName>
        <fullName evidence="2">Uncharacterized protein</fullName>
    </submittedName>
</protein>
<dbReference type="AlphaFoldDB" id="A0A3B0TCZ0"/>
<proteinExistence type="predicted"/>
<name>A0A3B0TCZ0_9ZZZZ</name>
<reference evidence="2" key="1">
    <citation type="submission" date="2018-06" db="EMBL/GenBank/DDBJ databases">
        <authorList>
            <person name="Zhirakovskaya E."/>
        </authorList>
    </citation>
    <scope>NUCLEOTIDE SEQUENCE</scope>
</reference>
<dbReference type="EMBL" id="UOEG01000281">
    <property type="protein sequence ID" value="VAW04806.1"/>
    <property type="molecule type" value="Genomic_DNA"/>
</dbReference>